<feature type="signal peptide" evidence="1">
    <location>
        <begin position="1"/>
        <end position="29"/>
    </location>
</feature>
<gene>
    <name evidence="3" type="ORF">ACERK3_15550</name>
</gene>
<dbReference type="InterPro" id="IPR036249">
    <property type="entry name" value="Thioredoxin-like_sf"/>
</dbReference>
<dbReference type="InterPro" id="IPR047262">
    <property type="entry name" value="PRX-like1"/>
</dbReference>
<dbReference type="EMBL" id="JBGUBD010000011">
    <property type="protein sequence ID" value="MFA9479702.1"/>
    <property type="molecule type" value="Genomic_DNA"/>
</dbReference>
<dbReference type="Pfam" id="PF00578">
    <property type="entry name" value="AhpC-TSA"/>
    <property type="match status" value="1"/>
</dbReference>
<dbReference type="RefSeq" id="WP_425346626.1">
    <property type="nucleotide sequence ID" value="NZ_JBGUBD010000011.1"/>
</dbReference>
<proteinExistence type="predicted"/>
<protein>
    <submittedName>
        <fullName evidence="3">Redoxin domain-containing protein</fullName>
    </submittedName>
</protein>
<dbReference type="Gene3D" id="3.40.30.10">
    <property type="entry name" value="Glutaredoxin"/>
    <property type="match status" value="1"/>
</dbReference>
<evidence type="ECO:0000256" key="1">
    <source>
        <dbReference type="SAM" id="SignalP"/>
    </source>
</evidence>
<organism evidence="3 4">
    <name type="scientific">Natronomicrosphaera hydrolytica</name>
    <dbReference type="NCBI Taxonomy" id="3242702"/>
    <lineage>
        <taxon>Bacteria</taxon>
        <taxon>Pseudomonadati</taxon>
        <taxon>Planctomycetota</taxon>
        <taxon>Phycisphaerae</taxon>
        <taxon>Phycisphaerales</taxon>
        <taxon>Phycisphaeraceae</taxon>
        <taxon>Natronomicrosphaera</taxon>
    </lineage>
</organism>
<dbReference type="PANTHER" id="PTHR43640">
    <property type="entry name" value="OS07G0260300 PROTEIN"/>
    <property type="match status" value="1"/>
</dbReference>
<feature type="domain" description="Thioredoxin" evidence="2">
    <location>
        <begin position="35"/>
        <end position="194"/>
    </location>
</feature>
<dbReference type="Proteomes" id="UP001575105">
    <property type="component" value="Unassembled WGS sequence"/>
</dbReference>
<sequence length="215" mass="23834">MLSKTKTWTGLTAIAAATALAFSAAPAFAEDGPKAVVGESAPQFELPDLDGEHHSLSDYEGQIVVLHWQGIECPWEIDQYQTILSGIYRDYQSHTDDEGNQRIVFLSINSNHTEPVEAIREYVEQWDVPYPTLKDEGNEIADIYGARTTPHIFIIDEEQTLRYKGHPETTPVALADVGQGEDQYLVDALDALLAGEEIEVTDTVSRGCSIKRVSR</sequence>
<keyword evidence="4" id="KW-1185">Reference proteome</keyword>
<dbReference type="InterPro" id="IPR000866">
    <property type="entry name" value="AhpC/TSA"/>
</dbReference>
<dbReference type="PROSITE" id="PS51352">
    <property type="entry name" value="THIOREDOXIN_2"/>
    <property type="match status" value="1"/>
</dbReference>
<accession>A0ABV4U7W1</accession>
<dbReference type="PANTHER" id="PTHR43640:SF1">
    <property type="entry name" value="THIOREDOXIN-DEPENDENT PEROXIREDOXIN"/>
    <property type="match status" value="1"/>
</dbReference>
<keyword evidence="1" id="KW-0732">Signal</keyword>
<evidence type="ECO:0000313" key="3">
    <source>
        <dbReference type="EMBL" id="MFA9479702.1"/>
    </source>
</evidence>
<reference evidence="3 4" key="1">
    <citation type="submission" date="2024-08" db="EMBL/GenBank/DDBJ databases">
        <title>Whole-genome sequencing of halo(alkali)philic microorganisms from hypersaline lakes.</title>
        <authorList>
            <person name="Sorokin D.Y."/>
            <person name="Merkel A.Y."/>
            <person name="Messina E."/>
            <person name="Yakimov M."/>
        </authorList>
    </citation>
    <scope>NUCLEOTIDE SEQUENCE [LARGE SCALE GENOMIC DNA]</scope>
    <source>
        <strain evidence="3 4">AB-hyl4</strain>
    </source>
</reference>
<evidence type="ECO:0000313" key="4">
    <source>
        <dbReference type="Proteomes" id="UP001575105"/>
    </source>
</evidence>
<dbReference type="InterPro" id="IPR013766">
    <property type="entry name" value="Thioredoxin_domain"/>
</dbReference>
<dbReference type="SUPFAM" id="SSF52833">
    <property type="entry name" value="Thioredoxin-like"/>
    <property type="match status" value="1"/>
</dbReference>
<name>A0ABV4U7W1_9BACT</name>
<evidence type="ECO:0000259" key="2">
    <source>
        <dbReference type="PROSITE" id="PS51352"/>
    </source>
</evidence>
<comment type="caution">
    <text evidence="3">The sequence shown here is derived from an EMBL/GenBank/DDBJ whole genome shotgun (WGS) entry which is preliminary data.</text>
</comment>
<feature type="chain" id="PRO_5047459045" evidence="1">
    <location>
        <begin position="30"/>
        <end position="215"/>
    </location>
</feature>